<feature type="region of interest" description="Disordered" evidence="1">
    <location>
        <begin position="257"/>
        <end position="279"/>
    </location>
</feature>
<evidence type="ECO:0000256" key="1">
    <source>
        <dbReference type="SAM" id="MobiDB-lite"/>
    </source>
</evidence>
<evidence type="ECO:0000313" key="3">
    <source>
        <dbReference type="Proteomes" id="UP000659654"/>
    </source>
</evidence>
<keyword evidence="3" id="KW-1185">Reference proteome</keyword>
<protein>
    <submittedName>
        <fullName evidence="2">(pine wood nematode) hypothetical protein</fullName>
    </submittedName>
</protein>
<accession>A0A7I8X413</accession>
<dbReference type="OrthoDB" id="10329724at2759"/>
<evidence type="ECO:0000313" key="2">
    <source>
        <dbReference type="EMBL" id="CAD5233261.1"/>
    </source>
</evidence>
<proteinExistence type="predicted"/>
<name>A0A7I8X413_BURXY</name>
<dbReference type="EMBL" id="CAJFDI010000006">
    <property type="protein sequence ID" value="CAD5233261.1"/>
    <property type="molecule type" value="Genomic_DNA"/>
</dbReference>
<reference evidence="2" key="1">
    <citation type="submission" date="2020-09" db="EMBL/GenBank/DDBJ databases">
        <authorList>
            <person name="Kikuchi T."/>
        </authorList>
    </citation>
    <scope>NUCLEOTIDE SEQUENCE</scope>
    <source>
        <strain evidence="2">Ka4C1</strain>
    </source>
</reference>
<dbReference type="AlphaFoldDB" id="A0A7I8X413"/>
<gene>
    <name evidence="2" type="ORF">BXYJ_LOCUS13352</name>
</gene>
<organism evidence="2 3">
    <name type="scientific">Bursaphelenchus xylophilus</name>
    <name type="common">Pinewood nematode worm</name>
    <name type="synonym">Aphelenchoides xylophilus</name>
    <dbReference type="NCBI Taxonomy" id="6326"/>
    <lineage>
        <taxon>Eukaryota</taxon>
        <taxon>Metazoa</taxon>
        <taxon>Ecdysozoa</taxon>
        <taxon>Nematoda</taxon>
        <taxon>Chromadorea</taxon>
        <taxon>Rhabditida</taxon>
        <taxon>Tylenchina</taxon>
        <taxon>Tylenchomorpha</taxon>
        <taxon>Aphelenchoidea</taxon>
        <taxon>Aphelenchoididae</taxon>
        <taxon>Bursaphelenchus</taxon>
    </lineage>
</organism>
<comment type="caution">
    <text evidence="2">The sequence shown here is derived from an EMBL/GenBank/DDBJ whole genome shotgun (WGS) entry which is preliminary data.</text>
</comment>
<dbReference type="EMBL" id="CAJFCV020000006">
    <property type="protein sequence ID" value="CAG9128033.1"/>
    <property type="molecule type" value="Genomic_DNA"/>
</dbReference>
<sequence>MSFGYVELFNGLAMEMFSSMRYLVYGLRSNIEAIHFGKGSILVDMDITLLMELKKFNEMRDFLPFHDVVNSATALTVNQVLFCGSRRQIYVLDKFLRLIVPCYSEFPWNQVFRMNRVNLTLMAAVAKEIVSYMDGKECRNLGLSEKILNQKERILAEYNAWNQLIDPNGLGQPAFEAFNDLFSNIEFHEKRDGKFTLFHRLPNEIKFMVIKKASDMPPTSVDSTGRTFNVLYGNITEEDQDYDYDLFIMTSGKKGVEKGESSAQARRRRHEMENALDYY</sequence>
<dbReference type="Proteomes" id="UP000582659">
    <property type="component" value="Unassembled WGS sequence"/>
</dbReference>
<dbReference type="Proteomes" id="UP000659654">
    <property type="component" value="Unassembled WGS sequence"/>
</dbReference>